<dbReference type="GO" id="GO:0009263">
    <property type="term" value="P:deoxyribonucleotide biosynthetic process"/>
    <property type="evidence" value="ECO:0007669"/>
    <property type="project" value="InterPro"/>
</dbReference>
<dbReference type="EMBL" id="KU935715">
    <property type="protein sequence ID" value="AND75227.1"/>
    <property type="molecule type" value="Genomic_DNA"/>
</dbReference>
<organism evidence="2 3">
    <name type="scientific">Acinetobacter phage vB_AbaM_ME3</name>
    <dbReference type="NCBI Taxonomy" id="1837876"/>
    <lineage>
        <taxon>Viruses</taxon>
        <taxon>Duplodnaviria</taxon>
        <taxon>Heunggongvirae</taxon>
        <taxon>Uroviricota</taxon>
        <taxon>Caudoviricetes</taxon>
        <taxon>Metrivirus</taxon>
        <taxon>Metrivirus ME3</taxon>
    </lineage>
</organism>
<dbReference type="Proteomes" id="UP000225947">
    <property type="component" value="Segment"/>
</dbReference>
<gene>
    <name evidence="2" type="ORF">ME3_66</name>
</gene>
<accession>A0A172Q057</accession>
<dbReference type="SUPFAM" id="SSF47240">
    <property type="entry name" value="Ferritin-like"/>
    <property type="match status" value="1"/>
</dbReference>
<dbReference type="InterPro" id="IPR012348">
    <property type="entry name" value="RNR-like"/>
</dbReference>
<dbReference type="EC" id="1.17.4.1" evidence="1"/>
<dbReference type="InterPro" id="IPR000358">
    <property type="entry name" value="RNR_small_fam"/>
</dbReference>
<evidence type="ECO:0000313" key="2">
    <source>
        <dbReference type="EMBL" id="AND75227.1"/>
    </source>
</evidence>
<protein>
    <recommendedName>
        <fullName evidence="1">ribonucleoside-diphosphate reductase</fullName>
        <ecNumber evidence="1">1.17.4.1</ecNumber>
    </recommendedName>
</protein>
<dbReference type="InterPro" id="IPR009078">
    <property type="entry name" value="Ferritin-like_SF"/>
</dbReference>
<keyword evidence="3" id="KW-1185">Reference proteome</keyword>
<dbReference type="UniPathway" id="UPA00326"/>
<dbReference type="OrthoDB" id="4477at10239"/>
<dbReference type="GO" id="GO:0004748">
    <property type="term" value="F:ribonucleoside-diphosphate reductase activity, thioredoxin disulfide as acceptor"/>
    <property type="evidence" value="ECO:0007669"/>
    <property type="project" value="UniProtKB-EC"/>
</dbReference>
<reference evidence="3" key="1">
    <citation type="submission" date="2016-03" db="EMBL/GenBank/DDBJ databases">
        <title>Characterization of Acinetobacter baumannii phage vB_AbaM_ME3.</title>
        <authorList>
            <person name="Buttimer C.T.H."/>
            <person name="Elbreki M."/>
            <person name="Coffey A."/>
        </authorList>
    </citation>
    <scope>NUCLEOTIDE SEQUENCE [LARGE SCALE GENOMIC DNA]</scope>
</reference>
<dbReference type="Gene3D" id="1.10.620.20">
    <property type="entry name" value="Ribonucleotide Reductase, subunit A"/>
    <property type="match status" value="1"/>
</dbReference>
<name>A0A172Q057_9CAUD</name>
<proteinExistence type="predicted"/>
<evidence type="ECO:0000313" key="3">
    <source>
        <dbReference type="Proteomes" id="UP000225947"/>
    </source>
</evidence>
<dbReference type="Pfam" id="PF00268">
    <property type="entry name" value="Ribonuc_red_sm"/>
    <property type="match status" value="1"/>
</dbReference>
<evidence type="ECO:0000256" key="1">
    <source>
        <dbReference type="ARBA" id="ARBA00012274"/>
    </source>
</evidence>
<sequence length="368" mass="42179">MSETLINLNNSGWENGHYPLILGERLGLHDSINVAHPTLFDLYKRQKEIDWEENEVSLIESKIDMEVNAPKYIKDLMIKNLSYQWEFDSIASRSFATLLAPFITNSEFWLAQAKNQEIEGLHALTYSEIIRLCLPKETHLIIENISKNEHISNRFVKVSQVLEDLQIAGADYISGRISNDQNLFNRVFKAIYAMFLAERLQFMSSFATTFVTAEQGYFVGICKLIQKIATDELTCHAAVLAYVLKNIIEKDPRGKIAVRECWNDLVDLHKDVTASELAWNKYIFSEGRKAVGLTRELLDDWTYYNAYFAGLPVGITNENNVPVNPLPYMKDWLDIDSFQNANQEGDNTNYQKIRAIDDVPSGVLDFEL</sequence>